<dbReference type="EMBL" id="MU128921">
    <property type="protein sequence ID" value="KAF9518894.1"/>
    <property type="molecule type" value="Genomic_DNA"/>
</dbReference>
<dbReference type="InterPro" id="IPR020846">
    <property type="entry name" value="MFS_dom"/>
</dbReference>
<protein>
    <recommendedName>
        <fullName evidence="10">Major facilitator superfamily (MFS) profile domain-containing protein</fullName>
    </recommendedName>
</protein>
<feature type="region of interest" description="Disordered" evidence="8">
    <location>
        <begin position="223"/>
        <end position="273"/>
    </location>
</feature>
<feature type="domain" description="Major facilitator superfamily (MFS) profile" evidence="10">
    <location>
        <begin position="11"/>
        <end position="477"/>
    </location>
</feature>
<feature type="transmembrane region" description="Helical" evidence="9">
    <location>
        <begin position="407"/>
        <end position="435"/>
    </location>
</feature>
<evidence type="ECO:0000256" key="6">
    <source>
        <dbReference type="ARBA" id="ARBA00023136"/>
    </source>
</evidence>
<evidence type="ECO:0000256" key="4">
    <source>
        <dbReference type="ARBA" id="ARBA00022692"/>
    </source>
</evidence>
<feature type="transmembrane region" description="Helical" evidence="9">
    <location>
        <begin position="56"/>
        <end position="80"/>
    </location>
</feature>
<feature type="transmembrane region" description="Helical" evidence="9">
    <location>
        <begin position="322"/>
        <end position="344"/>
    </location>
</feature>
<feature type="transmembrane region" description="Helical" evidence="9">
    <location>
        <begin position="353"/>
        <end position="370"/>
    </location>
</feature>
<name>A0A9P6B7E2_9AGAM</name>
<comment type="similarity">
    <text evidence="2">Belongs to the major facilitator superfamily. Sugar transporter (TC 2.A.1.1) family.</text>
</comment>
<evidence type="ECO:0000259" key="10">
    <source>
        <dbReference type="PROSITE" id="PS50850"/>
    </source>
</evidence>
<dbReference type="InterPro" id="IPR005828">
    <property type="entry name" value="MFS_sugar_transport-like"/>
</dbReference>
<dbReference type="InterPro" id="IPR045263">
    <property type="entry name" value="GLUT"/>
</dbReference>
<keyword evidence="12" id="KW-1185">Reference proteome</keyword>
<gene>
    <name evidence="11" type="ORF">BS47DRAFT_166340</name>
</gene>
<evidence type="ECO:0000256" key="2">
    <source>
        <dbReference type="ARBA" id="ARBA00010992"/>
    </source>
</evidence>
<sequence length="477" mass="50773">MGETTRYFYGITLWALCSPFQYGYHTAALNQIQGPLTCQSSASIPLPLPCIEMSGAMFGVVTSFFTLGGLLGSSSASLVMDRVGRKGALVLNSVFIAVGSGVFAISSGVPGFLLGRLLIGFGAGLGLCALPIFLAETAPPKIKNQVGVFNQLFITIGILATQSLGLPLARLQLWRYVLVASTLLAILQVATAVFISDTPAWLAAQGRHTDALTVSQKLWGIEESPDRSRTPSRHRRSDSDDAARSLLSDGGRDHDDTDTSTLPTPPTVPPSEPIGILQMLKRRELRRAVYVVVLAMLVQQGSGINAVIYYSTDILRQVVPTSAAYISLLISVTNVIMTFAPVLLIEGLGQRKLLLLSIGGGLVSTALLGYGLDSGIIWLSGISILVFVASFALGMGPIPFMLTAELVPYYAVSPLASLALSVNWIANFIVSIAFIPLRDFLAHIGGGEESQGQGRVFFVFAFVLAACGFGLARLYKQ</sequence>
<evidence type="ECO:0000313" key="12">
    <source>
        <dbReference type="Proteomes" id="UP000886523"/>
    </source>
</evidence>
<dbReference type="InterPro" id="IPR003663">
    <property type="entry name" value="Sugar/inositol_transpt"/>
</dbReference>
<evidence type="ECO:0000313" key="11">
    <source>
        <dbReference type="EMBL" id="KAF9518894.1"/>
    </source>
</evidence>
<dbReference type="InterPro" id="IPR036259">
    <property type="entry name" value="MFS_trans_sf"/>
</dbReference>
<evidence type="ECO:0000256" key="8">
    <source>
        <dbReference type="SAM" id="MobiDB-lite"/>
    </source>
</evidence>
<feature type="transmembrane region" description="Helical" evidence="9">
    <location>
        <begin position="288"/>
        <end position="310"/>
    </location>
</feature>
<dbReference type="GO" id="GO:0016020">
    <property type="term" value="C:membrane"/>
    <property type="evidence" value="ECO:0007669"/>
    <property type="project" value="UniProtKB-SubCell"/>
</dbReference>
<evidence type="ECO:0000256" key="9">
    <source>
        <dbReference type="SAM" id="Phobius"/>
    </source>
</evidence>
<keyword evidence="3" id="KW-0813">Transport</keyword>
<dbReference type="PROSITE" id="PS00216">
    <property type="entry name" value="SUGAR_TRANSPORT_1"/>
    <property type="match status" value="1"/>
</dbReference>
<comment type="subcellular location">
    <subcellularLocation>
        <location evidence="1">Membrane</location>
        <topology evidence="1">Multi-pass membrane protein</topology>
    </subcellularLocation>
</comment>
<dbReference type="PROSITE" id="PS00217">
    <property type="entry name" value="SUGAR_TRANSPORT_2"/>
    <property type="match status" value="1"/>
</dbReference>
<evidence type="ECO:0000256" key="7">
    <source>
        <dbReference type="ARBA" id="ARBA00049119"/>
    </source>
</evidence>
<proteinExistence type="inferred from homology"/>
<dbReference type="Proteomes" id="UP000886523">
    <property type="component" value="Unassembled WGS sequence"/>
</dbReference>
<feature type="transmembrane region" description="Helical" evidence="9">
    <location>
        <begin position="455"/>
        <end position="475"/>
    </location>
</feature>
<dbReference type="PANTHER" id="PTHR23503">
    <property type="entry name" value="SOLUTE CARRIER FAMILY 2"/>
    <property type="match status" value="1"/>
</dbReference>
<feature type="transmembrane region" description="Helical" evidence="9">
    <location>
        <begin position="146"/>
        <end position="167"/>
    </location>
</feature>
<dbReference type="PANTHER" id="PTHR23503:SF8">
    <property type="entry name" value="FACILITATED GLUCOSE TRANSPORTER PROTEIN 1"/>
    <property type="match status" value="1"/>
</dbReference>
<accession>A0A9P6B7E2</accession>
<dbReference type="Pfam" id="PF00083">
    <property type="entry name" value="Sugar_tr"/>
    <property type="match status" value="1"/>
</dbReference>
<feature type="transmembrane region" description="Helical" evidence="9">
    <location>
        <begin position="113"/>
        <end position="134"/>
    </location>
</feature>
<comment type="caution">
    <text evidence="11">The sequence shown here is derived from an EMBL/GenBank/DDBJ whole genome shotgun (WGS) entry which is preliminary data.</text>
</comment>
<dbReference type="SUPFAM" id="SSF103473">
    <property type="entry name" value="MFS general substrate transporter"/>
    <property type="match status" value="1"/>
</dbReference>
<dbReference type="GO" id="GO:0015149">
    <property type="term" value="F:hexose transmembrane transporter activity"/>
    <property type="evidence" value="ECO:0007669"/>
    <property type="project" value="TreeGrafter"/>
</dbReference>
<dbReference type="InterPro" id="IPR005829">
    <property type="entry name" value="Sugar_transporter_CS"/>
</dbReference>
<dbReference type="AlphaFoldDB" id="A0A9P6B7E2"/>
<dbReference type="PROSITE" id="PS50850">
    <property type="entry name" value="MFS"/>
    <property type="match status" value="1"/>
</dbReference>
<dbReference type="OrthoDB" id="4540492at2759"/>
<dbReference type="PRINTS" id="PR00171">
    <property type="entry name" value="SUGRTRNSPORT"/>
</dbReference>
<comment type="catalytic activity">
    <reaction evidence="7">
        <text>myo-inositol(out) + H(+)(out) = myo-inositol(in) + H(+)(in)</text>
        <dbReference type="Rhea" id="RHEA:60364"/>
        <dbReference type="ChEBI" id="CHEBI:15378"/>
        <dbReference type="ChEBI" id="CHEBI:17268"/>
    </reaction>
</comment>
<feature type="compositionally biased region" description="Pro residues" evidence="8">
    <location>
        <begin position="263"/>
        <end position="272"/>
    </location>
</feature>
<keyword evidence="5 9" id="KW-1133">Transmembrane helix</keyword>
<organism evidence="11 12">
    <name type="scientific">Hydnum rufescens UP504</name>
    <dbReference type="NCBI Taxonomy" id="1448309"/>
    <lineage>
        <taxon>Eukaryota</taxon>
        <taxon>Fungi</taxon>
        <taxon>Dikarya</taxon>
        <taxon>Basidiomycota</taxon>
        <taxon>Agaricomycotina</taxon>
        <taxon>Agaricomycetes</taxon>
        <taxon>Cantharellales</taxon>
        <taxon>Hydnaceae</taxon>
        <taxon>Hydnum</taxon>
    </lineage>
</organism>
<evidence type="ECO:0000256" key="5">
    <source>
        <dbReference type="ARBA" id="ARBA00022989"/>
    </source>
</evidence>
<keyword evidence="6 9" id="KW-0472">Membrane</keyword>
<keyword evidence="4 9" id="KW-0812">Transmembrane</keyword>
<feature type="transmembrane region" description="Helical" evidence="9">
    <location>
        <begin position="173"/>
        <end position="195"/>
    </location>
</feature>
<feature type="transmembrane region" description="Helical" evidence="9">
    <location>
        <begin position="87"/>
        <end position="107"/>
    </location>
</feature>
<dbReference type="Gene3D" id="1.20.1250.20">
    <property type="entry name" value="MFS general substrate transporter like domains"/>
    <property type="match status" value="1"/>
</dbReference>
<reference evidence="11" key="1">
    <citation type="journal article" date="2020" name="Nat. Commun.">
        <title>Large-scale genome sequencing of mycorrhizal fungi provides insights into the early evolution of symbiotic traits.</title>
        <authorList>
            <person name="Miyauchi S."/>
            <person name="Kiss E."/>
            <person name="Kuo A."/>
            <person name="Drula E."/>
            <person name="Kohler A."/>
            <person name="Sanchez-Garcia M."/>
            <person name="Morin E."/>
            <person name="Andreopoulos B."/>
            <person name="Barry K.W."/>
            <person name="Bonito G."/>
            <person name="Buee M."/>
            <person name="Carver A."/>
            <person name="Chen C."/>
            <person name="Cichocki N."/>
            <person name="Clum A."/>
            <person name="Culley D."/>
            <person name="Crous P.W."/>
            <person name="Fauchery L."/>
            <person name="Girlanda M."/>
            <person name="Hayes R.D."/>
            <person name="Keri Z."/>
            <person name="LaButti K."/>
            <person name="Lipzen A."/>
            <person name="Lombard V."/>
            <person name="Magnuson J."/>
            <person name="Maillard F."/>
            <person name="Murat C."/>
            <person name="Nolan M."/>
            <person name="Ohm R.A."/>
            <person name="Pangilinan J."/>
            <person name="Pereira M.F."/>
            <person name="Perotto S."/>
            <person name="Peter M."/>
            <person name="Pfister S."/>
            <person name="Riley R."/>
            <person name="Sitrit Y."/>
            <person name="Stielow J.B."/>
            <person name="Szollosi G."/>
            <person name="Zifcakova L."/>
            <person name="Stursova M."/>
            <person name="Spatafora J.W."/>
            <person name="Tedersoo L."/>
            <person name="Vaario L.M."/>
            <person name="Yamada A."/>
            <person name="Yan M."/>
            <person name="Wang P."/>
            <person name="Xu J."/>
            <person name="Bruns T."/>
            <person name="Baldrian P."/>
            <person name="Vilgalys R."/>
            <person name="Dunand C."/>
            <person name="Henrissat B."/>
            <person name="Grigoriev I.V."/>
            <person name="Hibbett D."/>
            <person name="Nagy L.G."/>
            <person name="Martin F.M."/>
        </authorList>
    </citation>
    <scope>NUCLEOTIDE SEQUENCE</scope>
    <source>
        <strain evidence="11">UP504</strain>
    </source>
</reference>
<evidence type="ECO:0000256" key="3">
    <source>
        <dbReference type="ARBA" id="ARBA00022448"/>
    </source>
</evidence>
<feature type="transmembrane region" description="Helical" evidence="9">
    <location>
        <begin position="376"/>
        <end position="395"/>
    </location>
</feature>
<evidence type="ECO:0000256" key="1">
    <source>
        <dbReference type="ARBA" id="ARBA00004141"/>
    </source>
</evidence>